<reference evidence="2" key="1">
    <citation type="submission" date="2020-11" db="EMBL/GenBank/DDBJ databases">
        <authorList>
            <consortium name="DOE Joint Genome Institute"/>
            <person name="Ahrendt S."/>
            <person name="Riley R."/>
            <person name="Andreopoulos W."/>
            <person name="LaButti K."/>
            <person name="Pangilinan J."/>
            <person name="Ruiz-duenas F.J."/>
            <person name="Barrasa J.M."/>
            <person name="Sanchez-Garcia M."/>
            <person name="Camarero S."/>
            <person name="Miyauchi S."/>
            <person name="Serrano A."/>
            <person name="Linde D."/>
            <person name="Babiker R."/>
            <person name="Drula E."/>
            <person name="Ayuso-Fernandez I."/>
            <person name="Pacheco R."/>
            <person name="Padilla G."/>
            <person name="Ferreira P."/>
            <person name="Barriuso J."/>
            <person name="Kellner H."/>
            <person name="Castanera R."/>
            <person name="Alfaro M."/>
            <person name="Ramirez L."/>
            <person name="Pisabarro A.G."/>
            <person name="Kuo A."/>
            <person name="Tritt A."/>
            <person name="Lipzen A."/>
            <person name="He G."/>
            <person name="Yan M."/>
            <person name="Ng V."/>
            <person name="Cullen D."/>
            <person name="Martin F."/>
            <person name="Rosso M.-N."/>
            <person name="Henrissat B."/>
            <person name="Hibbett D."/>
            <person name="Martinez A.T."/>
            <person name="Grigoriev I.V."/>
        </authorList>
    </citation>
    <scope>NUCLEOTIDE SEQUENCE</scope>
    <source>
        <strain evidence="2">AH 44721</strain>
    </source>
</reference>
<name>A0A9P5NGH7_GYMJU</name>
<gene>
    <name evidence="2" type="ORF">CPB84DRAFT_1850527</name>
</gene>
<dbReference type="AlphaFoldDB" id="A0A9P5NGH7"/>
<feature type="region of interest" description="Disordered" evidence="1">
    <location>
        <begin position="48"/>
        <end position="101"/>
    </location>
</feature>
<protein>
    <submittedName>
        <fullName evidence="2">Uncharacterized protein</fullName>
    </submittedName>
</protein>
<dbReference type="Proteomes" id="UP000724874">
    <property type="component" value="Unassembled WGS sequence"/>
</dbReference>
<keyword evidence="3" id="KW-1185">Reference proteome</keyword>
<evidence type="ECO:0000313" key="3">
    <source>
        <dbReference type="Proteomes" id="UP000724874"/>
    </source>
</evidence>
<evidence type="ECO:0000256" key="1">
    <source>
        <dbReference type="SAM" id="MobiDB-lite"/>
    </source>
</evidence>
<dbReference type="EMBL" id="JADNYJ010000105">
    <property type="protein sequence ID" value="KAF8884898.1"/>
    <property type="molecule type" value="Genomic_DNA"/>
</dbReference>
<evidence type="ECO:0000313" key="2">
    <source>
        <dbReference type="EMBL" id="KAF8884898.1"/>
    </source>
</evidence>
<proteinExistence type="predicted"/>
<feature type="compositionally biased region" description="Basic and acidic residues" evidence="1">
    <location>
        <begin position="90"/>
        <end position="101"/>
    </location>
</feature>
<comment type="caution">
    <text evidence="2">The sequence shown here is derived from an EMBL/GenBank/DDBJ whole genome shotgun (WGS) entry which is preliminary data.</text>
</comment>
<sequence length="101" mass="11319">MTSKEPHSLKSTIVGTVQYVSLRITLSLPLNLTQSYYTCTRTRYSKIVEPFVPHQNPASSETKSSEDSFRPRGPVNPQVRGPKQPTKPPKKSDEVSSETKE</sequence>
<organism evidence="2 3">
    <name type="scientific">Gymnopilus junonius</name>
    <name type="common">Spectacular rustgill mushroom</name>
    <name type="synonym">Gymnopilus spectabilis subsp. junonius</name>
    <dbReference type="NCBI Taxonomy" id="109634"/>
    <lineage>
        <taxon>Eukaryota</taxon>
        <taxon>Fungi</taxon>
        <taxon>Dikarya</taxon>
        <taxon>Basidiomycota</taxon>
        <taxon>Agaricomycotina</taxon>
        <taxon>Agaricomycetes</taxon>
        <taxon>Agaricomycetidae</taxon>
        <taxon>Agaricales</taxon>
        <taxon>Agaricineae</taxon>
        <taxon>Hymenogastraceae</taxon>
        <taxon>Gymnopilus</taxon>
    </lineage>
</organism>
<accession>A0A9P5NGH7</accession>